<protein>
    <submittedName>
        <fullName evidence="2">Uncharacterized protein</fullName>
    </submittedName>
</protein>
<dbReference type="HOGENOM" id="CLU_421464_0_0_12"/>
<dbReference type="AlphaFoldDB" id="V5WFV1"/>
<name>V5WFV1_9SPIO</name>
<keyword evidence="3" id="KW-1185">Reference proteome</keyword>
<dbReference type="Proteomes" id="UP000018680">
    <property type="component" value="Chromosome"/>
</dbReference>
<feature type="compositionally biased region" description="Low complexity" evidence="1">
    <location>
        <begin position="569"/>
        <end position="578"/>
    </location>
</feature>
<gene>
    <name evidence="2" type="ORF">L21SP2_1267</name>
</gene>
<dbReference type="RefSeq" id="WP_024267592.1">
    <property type="nucleotide sequence ID" value="NC_023035.1"/>
</dbReference>
<evidence type="ECO:0000256" key="1">
    <source>
        <dbReference type="SAM" id="MobiDB-lite"/>
    </source>
</evidence>
<accession>V5WFV1</accession>
<dbReference type="eggNOG" id="ENOG5033T4C">
    <property type="taxonomic scope" value="Bacteria"/>
</dbReference>
<feature type="region of interest" description="Disordered" evidence="1">
    <location>
        <begin position="512"/>
        <end position="578"/>
    </location>
</feature>
<proteinExistence type="predicted"/>
<sequence length="684" mass="80296">MSSPIDVQRLITQYLKQYKNPSISYSQLLTFTERYLQQNELENPHMQDLRQDAHRTLSHHLRSLEQNGKIEIQKSQDQPVSIFYELYFHEKIRNYYKKIMEDFGLPLATEENLSLEIPEERIQAIDIKKEFVEWLSKDLEKPRIIRILFPAGLKSLVTTSALLKKEMISASIQKIRQYLQQQRNHSYISQKLVPIFKGREVAVKDLMRIITQSPEAAARTVVEASEFSFQVWTQLSTFIIKEYESKSDKMEEEHNFCQAAYMIGYYCVFHKGKEQKKKDEAGALKYLEQNMKKPPYAFTLTEIKGMKDDKGIPLLKKYSRESLNEFLEAKTTTPEKAALPELLRLQLPDDSQVYMFASSVGKVLENQRVRASKQFRDFYKNSWYSAMMENDRLDTMDDDEKFRIHVTNRLRERYPLLFTLLRFELLYLLSQERSTPDALKNQCIGFLDMHNETIKDIDEILELDRRKILSDARILLPFWMSIPILRGIVHLFRRIFLGRDFVDRYHSERFDHEQQKSLKKKKSSQKVETITKQFGTARPSGGQNDTGSVRRDDAPGSTPADSGSSSTPQTAKAQKAAFKQQIQRLEPEFLDRGKSLEMSLRELVDKWNPILDQAKRKDLVEDVNSMCRDFIRGLRITYRSTPPDADTIKEMAHRLAGNSTFDRIRDRNYLEQYIQLYFLKILGR</sequence>
<dbReference type="KEGG" id="slr:L21SP2_1267"/>
<evidence type="ECO:0000313" key="2">
    <source>
        <dbReference type="EMBL" id="AHC14668.1"/>
    </source>
</evidence>
<dbReference type="EMBL" id="CP006939">
    <property type="protein sequence ID" value="AHC14668.1"/>
    <property type="molecule type" value="Genomic_DNA"/>
</dbReference>
<feature type="compositionally biased region" description="Polar residues" evidence="1">
    <location>
        <begin position="559"/>
        <end position="568"/>
    </location>
</feature>
<evidence type="ECO:0000313" key="3">
    <source>
        <dbReference type="Proteomes" id="UP000018680"/>
    </source>
</evidence>
<dbReference type="STRING" id="1307761.L21SP2_1267"/>
<organism evidence="2 3">
    <name type="scientific">Salinispira pacifica</name>
    <dbReference type="NCBI Taxonomy" id="1307761"/>
    <lineage>
        <taxon>Bacteria</taxon>
        <taxon>Pseudomonadati</taxon>
        <taxon>Spirochaetota</taxon>
        <taxon>Spirochaetia</taxon>
        <taxon>Spirochaetales</taxon>
        <taxon>Spirochaetaceae</taxon>
        <taxon>Salinispira</taxon>
    </lineage>
</organism>
<dbReference type="OrthoDB" id="353788at2"/>
<reference evidence="2 3" key="1">
    <citation type="journal article" date="2015" name="Stand. Genomic Sci.">
        <title>Complete genome sequence and description of Salinispira pacifica gen. nov., sp. nov., a novel spirochaete isolated form a hypersaline microbial mat.</title>
        <authorList>
            <person name="Ben Hania W."/>
            <person name="Joseph M."/>
            <person name="Schumann P."/>
            <person name="Bunk B."/>
            <person name="Fiebig A."/>
            <person name="Sproer C."/>
            <person name="Klenk H.P."/>
            <person name="Fardeau M.L."/>
            <person name="Spring S."/>
        </authorList>
    </citation>
    <scope>NUCLEOTIDE SEQUENCE [LARGE SCALE GENOMIC DNA]</scope>
    <source>
        <strain evidence="2 3">L21-RPul-D2</strain>
    </source>
</reference>